<evidence type="ECO:0000256" key="1">
    <source>
        <dbReference type="SAM" id="SignalP"/>
    </source>
</evidence>
<reference evidence="3" key="1">
    <citation type="submission" date="2016-11" db="UniProtKB">
        <authorList>
            <consortium name="WormBaseParasite"/>
        </authorList>
    </citation>
    <scope>IDENTIFICATION</scope>
</reference>
<feature type="chain" id="PRO_5009314053" evidence="1">
    <location>
        <begin position="25"/>
        <end position="85"/>
    </location>
</feature>
<dbReference type="Proteomes" id="UP000095287">
    <property type="component" value="Unplaced"/>
</dbReference>
<evidence type="ECO:0000313" key="2">
    <source>
        <dbReference type="Proteomes" id="UP000095287"/>
    </source>
</evidence>
<keyword evidence="2" id="KW-1185">Reference proteome</keyword>
<sequence length="85" mass="9479">MFRSQLHFSNVVFVVLVCAKHVRMLPHKPESGGHGASNGGCPLDKIFLEIIHNDAMINQMLTSNRLDLLEEVLKIGKKIQEAGKK</sequence>
<keyword evidence="1" id="KW-0732">Signal</keyword>
<protein>
    <submittedName>
        <fullName evidence="3">Secreted protein</fullName>
    </submittedName>
</protein>
<feature type="signal peptide" evidence="1">
    <location>
        <begin position="1"/>
        <end position="24"/>
    </location>
</feature>
<evidence type="ECO:0000313" key="3">
    <source>
        <dbReference type="WBParaSite" id="L893_g30927.t1"/>
    </source>
</evidence>
<dbReference type="WBParaSite" id="L893_g30927.t1">
    <property type="protein sequence ID" value="L893_g30927.t1"/>
    <property type="gene ID" value="L893_g30927"/>
</dbReference>
<proteinExistence type="predicted"/>
<dbReference type="AlphaFoldDB" id="A0A1I7ZY58"/>
<name>A0A1I7ZY58_9BILA</name>
<accession>A0A1I7ZY58</accession>
<organism evidence="2 3">
    <name type="scientific">Steinernema glaseri</name>
    <dbReference type="NCBI Taxonomy" id="37863"/>
    <lineage>
        <taxon>Eukaryota</taxon>
        <taxon>Metazoa</taxon>
        <taxon>Ecdysozoa</taxon>
        <taxon>Nematoda</taxon>
        <taxon>Chromadorea</taxon>
        <taxon>Rhabditida</taxon>
        <taxon>Tylenchina</taxon>
        <taxon>Panagrolaimomorpha</taxon>
        <taxon>Strongyloidoidea</taxon>
        <taxon>Steinernematidae</taxon>
        <taxon>Steinernema</taxon>
    </lineage>
</organism>